<accession>A0A5D6VX97</accession>
<comment type="caution">
    <text evidence="1">The sequence shown here is derived from an EMBL/GenBank/DDBJ whole genome shotgun (WGS) entry which is preliminary data.</text>
</comment>
<dbReference type="OrthoDB" id="1666862at2"/>
<evidence type="ECO:0000313" key="2">
    <source>
        <dbReference type="Proteomes" id="UP000323646"/>
    </source>
</evidence>
<gene>
    <name evidence="1" type="ORF">FZ040_12560</name>
</gene>
<proteinExistence type="predicted"/>
<organism evidence="1 2">
    <name type="scientific">Selenomonas ruminis</name>
    <dbReference type="NCBI Taxonomy" id="2593411"/>
    <lineage>
        <taxon>Bacteria</taxon>
        <taxon>Bacillati</taxon>
        <taxon>Bacillota</taxon>
        <taxon>Negativicutes</taxon>
        <taxon>Selenomonadales</taxon>
        <taxon>Selenomonadaceae</taxon>
        <taxon>Selenomonas</taxon>
    </lineage>
</organism>
<name>A0A5D6VX97_9FIRM</name>
<dbReference type="Proteomes" id="UP000323646">
    <property type="component" value="Unassembled WGS sequence"/>
</dbReference>
<evidence type="ECO:0000313" key="1">
    <source>
        <dbReference type="EMBL" id="TYZ20097.1"/>
    </source>
</evidence>
<dbReference type="AlphaFoldDB" id="A0A5D6VX97"/>
<reference evidence="1 2" key="1">
    <citation type="submission" date="2019-08" db="EMBL/GenBank/DDBJ databases">
        <title>Selenomonas sp. mPRGC5 and Selenomonas sp. mPRGC8 isolated from ruminal fluid of dairy goat (Capra hircus).</title>
        <authorList>
            <person name="Poothong S."/>
            <person name="Nuengjamnong C."/>
            <person name="Tanasupawat S."/>
        </authorList>
    </citation>
    <scope>NUCLEOTIDE SEQUENCE [LARGE SCALE GENOMIC DNA]</scope>
    <source>
        <strain evidence="2">mPRGC5</strain>
    </source>
</reference>
<protein>
    <submittedName>
        <fullName evidence="1">Uncharacterized protein</fullName>
    </submittedName>
</protein>
<keyword evidence="2" id="KW-1185">Reference proteome</keyword>
<sequence>MLFDTGRFKDIVLAYLIISMRAAHSPQEEAMNLLDTLNQAFDKFTAEEALERYRGSIQQ</sequence>
<dbReference type="EMBL" id="VTOY01000017">
    <property type="protein sequence ID" value="TYZ20097.1"/>
    <property type="molecule type" value="Genomic_DNA"/>
</dbReference>